<keyword evidence="7" id="KW-0482">Metalloprotease</keyword>
<dbReference type="PROSITE" id="PS00132">
    <property type="entry name" value="CARBOXYPEPT_ZN_1"/>
    <property type="match status" value="1"/>
</dbReference>
<dbReference type="Gene3D" id="3.40.630.10">
    <property type="entry name" value="Zn peptidases"/>
    <property type="match status" value="1"/>
</dbReference>
<organism evidence="11 12">
    <name type="scientific">Kocuria dechangensis</name>
    <dbReference type="NCBI Taxonomy" id="1176249"/>
    <lineage>
        <taxon>Bacteria</taxon>
        <taxon>Bacillati</taxon>
        <taxon>Actinomycetota</taxon>
        <taxon>Actinomycetes</taxon>
        <taxon>Micrococcales</taxon>
        <taxon>Micrococcaceae</taxon>
        <taxon>Kocuria</taxon>
    </lineage>
</organism>
<reference evidence="11" key="1">
    <citation type="journal article" date="2014" name="Int. J. Syst. Evol. Microbiol.">
        <title>Complete genome sequence of Corynebacterium casei LMG S-19264T (=DSM 44701T), isolated from a smear-ripened cheese.</title>
        <authorList>
            <consortium name="US DOE Joint Genome Institute (JGI-PGF)"/>
            <person name="Walter F."/>
            <person name="Albersmeier A."/>
            <person name="Kalinowski J."/>
            <person name="Ruckert C."/>
        </authorList>
    </citation>
    <scope>NUCLEOTIDE SEQUENCE</scope>
    <source>
        <strain evidence="11">CGMCC 1.12187</strain>
    </source>
</reference>
<comment type="cofactor">
    <cofactor evidence="1">
        <name>Zn(2+)</name>
        <dbReference type="ChEBI" id="CHEBI:29105"/>
    </cofactor>
</comment>
<gene>
    <name evidence="11" type="ORF">GCM10011374_08550</name>
</gene>
<keyword evidence="6" id="KW-0862">Zinc</keyword>
<reference evidence="11" key="2">
    <citation type="submission" date="2020-09" db="EMBL/GenBank/DDBJ databases">
        <authorList>
            <person name="Sun Q."/>
            <person name="Zhou Y."/>
        </authorList>
    </citation>
    <scope>NUCLEOTIDE SEQUENCE</scope>
    <source>
        <strain evidence="11">CGMCC 1.12187</strain>
    </source>
</reference>
<evidence type="ECO:0000256" key="2">
    <source>
        <dbReference type="ARBA" id="ARBA00005988"/>
    </source>
</evidence>
<sequence length="391" mass="41805">MRRPPAAPSLTAPSLTAPSLTAPSLTAPSLTAPSLTAPSLTAPSLTALALTALALTALALAAALTAGGALAAPALAVGEGPNPGNGQFTTAHLRTYDDVVAELQEQDARQDALELEVIGRSVKGRDLYLAKYVSDPDNPTILYLTQQHGNEQLTTEGALEFIKHLGTQKSGGLLEDVNILVVPMLNPDGAMGDVDFSLEDYLAKDRNLTRYNANEIDLNRDHVTRTQPETQALHDNVLGAHDIDYMIDLHHQGTQSEVDGELVSGSILYPTTPNADPELVERSKRLGSVVHSAIDPTGWGHLGRYVGGTAETISRNGIAVEYGVATLLFEMRGMSDHYREDYILGGRSNGYLVRQTVLTMTETARAIGDGSIETADTGFWETLPEQNTRTE</sequence>
<evidence type="ECO:0000256" key="1">
    <source>
        <dbReference type="ARBA" id="ARBA00001947"/>
    </source>
</evidence>
<dbReference type="Proteomes" id="UP000638848">
    <property type="component" value="Unassembled WGS sequence"/>
</dbReference>
<evidence type="ECO:0000256" key="6">
    <source>
        <dbReference type="ARBA" id="ARBA00022833"/>
    </source>
</evidence>
<dbReference type="InterPro" id="IPR057246">
    <property type="entry name" value="CARBOXYPEPT_ZN_1"/>
</dbReference>
<dbReference type="GO" id="GO:0008270">
    <property type="term" value="F:zinc ion binding"/>
    <property type="evidence" value="ECO:0007669"/>
    <property type="project" value="InterPro"/>
</dbReference>
<keyword evidence="3" id="KW-0645">Protease</keyword>
<dbReference type="GO" id="GO:0005615">
    <property type="term" value="C:extracellular space"/>
    <property type="evidence" value="ECO:0007669"/>
    <property type="project" value="TreeGrafter"/>
</dbReference>
<evidence type="ECO:0000259" key="10">
    <source>
        <dbReference type="PROSITE" id="PS52035"/>
    </source>
</evidence>
<accession>A0A917GJG6</accession>
<dbReference type="GO" id="GO:0004181">
    <property type="term" value="F:metallocarboxypeptidase activity"/>
    <property type="evidence" value="ECO:0007669"/>
    <property type="project" value="InterPro"/>
</dbReference>
<proteinExistence type="inferred from homology"/>
<feature type="region of interest" description="Disordered" evidence="9">
    <location>
        <begin position="1"/>
        <end position="21"/>
    </location>
</feature>
<comment type="similarity">
    <text evidence="2 8">Belongs to the peptidase M14 family.</text>
</comment>
<protein>
    <recommendedName>
        <fullName evidence="10">Peptidase M14 domain-containing protein</fullName>
    </recommendedName>
</protein>
<evidence type="ECO:0000256" key="4">
    <source>
        <dbReference type="ARBA" id="ARBA00022723"/>
    </source>
</evidence>
<name>A0A917GJG6_9MICC</name>
<dbReference type="PANTHER" id="PTHR11705:SF143">
    <property type="entry name" value="SLL0236 PROTEIN"/>
    <property type="match status" value="1"/>
</dbReference>
<keyword evidence="5" id="KW-0378">Hydrolase</keyword>
<evidence type="ECO:0000256" key="9">
    <source>
        <dbReference type="SAM" id="MobiDB-lite"/>
    </source>
</evidence>
<comment type="caution">
    <text evidence="11">The sequence shown here is derived from an EMBL/GenBank/DDBJ whole genome shotgun (WGS) entry which is preliminary data.</text>
</comment>
<feature type="domain" description="Peptidase M14" evidence="10">
    <location>
        <begin position="92"/>
        <end position="391"/>
    </location>
</feature>
<dbReference type="AlphaFoldDB" id="A0A917GJG6"/>
<keyword evidence="12" id="KW-1185">Reference proteome</keyword>
<dbReference type="InterPro" id="IPR000834">
    <property type="entry name" value="Peptidase_M14"/>
</dbReference>
<dbReference type="Pfam" id="PF00246">
    <property type="entry name" value="Peptidase_M14"/>
    <property type="match status" value="1"/>
</dbReference>
<evidence type="ECO:0000256" key="7">
    <source>
        <dbReference type="ARBA" id="ARBA00023049"/>
    </source>
</evidence>
<evidence type="ECO:0000313" key="11">
    <source>
        <dbReference type="EMBL" id="GGG48471.1"/>
    </source>
</evidence>
<dbReference type="EMBL" id="BMEQ01000003">
    <property type="protein sequence ID" value="GGG48471.1"/>
    <property type="molecule type" value="Genomic_DNA"/>
</dbReference>
<dbReference type="SMART" id="SM00631">
    <property type="entry name" value="Zn_pept"/>
    <property type="match status" value="1"/>
</dbReference>
<evidence type="ECO:0000256" key="8">
    <source>
        <dbReference type="PROSITE-ProRule" id="PRU01379"/>
    </source>
</evidence>
<evidence type="ECO:0000313" key="12">
    <source>
        <dbReference type="Proteomes" id="UP000638848"/>
    </source>
</evidence>
<feature type="compositionally biased region" description="Low complexity" evidence="9">
    <location>
        <begin position="8"/>
        <end position="21"/>
    </location>
</feature>
<evidence type="ECO:0000256" key="3">
    <source>
        <dbReference type="ARBA" id="ARBA00022670"/>
    </source>
</evidence>
<dbReference type="PANTHER" id="PTHR11705">
    <property type="entry name" value="PROTEASE FAMILY M14 CARBOXYPEPTIDASE A,B"/>
    <property type="match status" value="1"/>
</dbReference>
<dbReference type="PROSITE" id="PS52035">
    <property type="entry name" value="PEPTIDASE_M14"/>
    <property type="match status" value="1"/>
</dbReference>
<dbReference type="RefSeq" id="WP_188534597.1">
    <property type="nucleotide sequence ID" value="NZ_BMEQ01000003.1"/>
</dbReference>
<dbReference type="SUPFAM" id="SSF53187">
    <property type="entry name" value="Zn-dependent exopeptidases"/>
    <property type="match status" value="1"/>
</dbReference>
<keyword evidence="4" id="KW-0479">Metal-binding</keyword>
<evidence type="ECO:0000256" key="5">
    <source>
        <dbReference type="ARBA" id="ARBA00022801"/>
    </source>
</evidence>
<comment type="caution">
    <text evidence="8">Lacks conserved residue(s) required for the propagation of feature annotation.</text>
</comment>
<dbReference type="GO" id="GO:0006508">
    <property type="term" value="P:proteolysis"/>
    <property type="evidence" value="ECO:0007669"/>
    <property type="project" value="UniProtKB-KW"/>
</dbReference>